<proteinExistence type="predicted"/>
<feature type="transmembrane region" description="Helical" evidence="1">
    <location>
        <begin position="12"/>
        <end position="32"/>
    </location>
</feature>
<keyword evidence="3" id="KW-1185">Reference proteome</keyword>
<feature type="transmembrane region" description="Helical" evidence="1">
    <location>
        <begin position="67"/>
        <end position="89"/>
    </location>
</feature>
<dbReference type="Pfam" id="PF10067">
    <property type="entry name" value="DUF2306"/>
    <property type="match status" value="1"/>
</dbReference>
<feature type="transmembrane region" description="Helical" evidence="1">
    <location>
        <begin position="101"/>
        <end position="120"/>
    </location>
</feature>
<keyword evidence="1" id="KW-0812">Transmembrane</keyword>
<accession>A0A2K8K8K9</accession>
<name>A0A2K8K8K9_9RHOB</name>
<dbReference type="RefSeq" id="WP_071480326.1">
    <property type="nucleotide sequence ID" value="NZ_CP024899.1"/>
</dbReference>
<dbReference type="STRING" id="441209.GCA_001870665_01380"/>
<evidence type="ECO:0000256" key="1">
    <source>
        <dbReference type="SAM" id="Phobius"/>
    </source>
</evidence>
<dbReference type="Proteomes" id="UP000228948">
    <property type="component" value="Chromosome"/>
</dbReference>
<evidence type="ECO:0000313" key="3">
    <source>
        <dbReference type="Proteomes" id="UP000228948"/>
    </source>
</evidence>
<gene>
    <name evidence="2" type="ORF">BG454_08020</name>
</gene>
<feature type="transmembrane region" description="Helical" evidence="1">
    <location>
        <begin position="44"/>
        <end position="61"/>
    </location>
</feature>
<organism evidence="2 3">
    <name type="scientific">Roseinatronobacter bogoriensis subsp. barguzinensis</name>
    <dbReference type="NCBI Taxonomy" id="441209"/>
    <lineage>
        <taxon>Bacteria</taxon>
        <taxon>Pseudomonadati</taxon>
        <taxon>Pseudomonadota</taxon>
        <taxon>Alphaproteobacteria</taxon>
        <taxon>Rhodobacterales</taxon>
        <taxon>Paracoccaceae</taxon>
        <taxon>Roseinatronobacter</taxon>
    </lineage>
</organism>
<dbReference type="InterPro" id="IPR018750">
    <property type="entry name" value="DUF2306_membrane"/>
</dbReference>
<reference evidence="2 3" key="1">
    <citation type="submission" date="2017-11" db="EMBL/GenBank/DDBJ databases">
        <title>Revised Sequence and Annotation of the Rhodobaca barguzinensis strain alga05 Genome.</title>
        <authorList>
            <person name="Kopejtka K."/>
            <person name="Tomasch J.M."/>
            <person name="Bunk B."/>
            <person name="Koblizek M."/>
        </authorList>
    </citation>
    <scope>NUCLEOTIDE SEQUENCE [LARGE SCALE GENOMIC DNA]</scope>
    <source>
        <strain evidence="3">alga05</strain>
    </source>
</reference>
<evidence type="ECO:0000313" key="2">
    <source>
        <dbReference type="EMBL" id="ATX65779.1"/>
    </source>
</evidence>
<protein>
    <submittedName>
        <fullName evidence="2">DUF2306 domain-containing protein</fullName>
    </submittedName>
</protein>
<dbReference type="OrthoDB" id="9815686at2"/>
<keyword evidence="1" id="KW-1133">Transmembrane helix</keyword>
<dbReference type="EMBL" id="CP024899">
    <property type="protein sequence ID" value="ATX65779.1"/>
    <property type="molecule type" value="Genomic_DNA"/>
</dbReference>
<keyword evidence="1" id="KW-0472">Membrane</keyword>
<dbReference type="KEGG" id="rbg:BG454_08020"/>
<dbReference type="AlphaFoldDB" id="A0A2K8K8K9"/>
<sequence length="132" mass="14400">MTLAPLAQASLAIQVHTAAALLVILVTVLIFIRPRGTQIHRRLGWLWVAAMLCVAVSSFWITHGGPVFGYSWIHLLSLYVIGGIFYAIWQIRRGGVAPHRNMMLGMVWGGLVIAGGFTLMPGRIMHAVLIGS</sequence>